<evidence type="ECO:0000313" key="13">
    <source>
        <dbReference type="EMBL" id="VDO79138.1"/>
    </source>
</evidence>
<comment type="cofactor">
    <cofactor evidence="1">
        <name>Mn(2+)</name>
        <dbReference type="ChEBI" id="CHEBI:29035"/>
    </cofactor>
</comment>
<keyword evidence="7" id="KW-0694">RNA-binding</keyword>
<evidence type="ECO:0000256" key="11">
    <source>
        <dbReference type="SAM" id="MobiDB-lite"/>
    </source>
</evidence>
<dbReference type="GO" id="GO:0000290">
    <property type="term" value="P:deadenylation-dependent decapping of nuclear-transcribed mRNA"/>
    <property type="evidence" value="ECO:0007669"/>
    <property type="project" value="InterPro"/>
</dbReference>
<dbReference type="InterPro" id="IPR007722">
    <property type="entry name" value="DCP2_BoxA"/>
</dbReference>
<dbReference type="OrthoDB" id="18996at2759"/>
<accession>A0A3P8BRM6</accession>
<feature type="domain" description="Nudix hydrolase" evidence="12">
    <location>
        <begin position="165"/>
        <end position="294"/>
    </location>
</feature>
<feature type="region of interest" description="Disordered" evidence="11">
    <location>
        <begin position="1"/>
        <end position="23"/>
    </location>
</feature>
<sequence length="472" mass="54265">MTRNQGNMDEAGPSTSSSRRVRDNSYTVSRISLKLHHELGLDRRPAFQHIQPTTEAYSLWSVSPTKPTPSAPKIPSEVLQDLTFRFLANIPDEEVNPSDKVRMCFQVELAHWFYIDFYCKQEERKDCAQMGMREFARQIFKHCDELAPYAARVDQVIDEWRWYKSTVPTYGAILLDESLNHVLLVQGFYASKNSWGFPKGKVIQEPRSCAIREVFEETGFNFGDHRPKGGEKKLQKFVNETMVRLYIVPDVPTDFPFSPQTRNEIRKIQWFNVWDLPTDRNDQFHRLGNLSNHNFYTVMPFVQDLQKYIVREQERRAVAAVRPGSSDHCFLDVLSFIRAEITNCLGCRKPETTRTEVRNRSTCCAKNDTLIMNRAILASANKVHRGEPCDKRVPKIAHPIAIPAQPAPPPRTNRPVYVAPKEKQGKISLSETSVCFPTEKSYSFLGLVMHSYIRTVIVGVYCIQVAINELIC</sequence>
<dbReference type="GO" id="GO:0000932">
    <property type="term" value="C:P-body"/>
    <property type="evidence" value="ECO:0007669"/>
    <property type="project" value="TreeGrafter"/>
</dbReference>
<comment type="subcellular location">
    <subcellularLocation>
        <location evidence="2">Cytoplasm</location>
    </subcellularLocation>
</comment>
<reference evidence="15" key="2">
    <citation type="submission" date="2019-09" db="UniProtKB">
        <authorList>
            <consortium name="WormBaseParasite"/>
        </authorList>
    </citation>
    <scope>IDENTIFICATION</scope>
</reference>
<dbReference type="GO" id="GO:0000184">
    <property type="term" value="P:nuclear-transcribed mRNA catabolic process, nonsense-mediated decay"/>
    <property type="evidence" value="ECO:0007669"/>
    <property type="project" value="InterPro"/>
</dbReference>
<dbReference type="Gene3D" id="1.10.10.1050">
    <property type="entry name" value="Dcp2, box A domain"/>
    <property type="match status" value="1"/>
</dbReference>
<comment type="similarity">
    <text evidence="3">Belongs to the Nudix hydrolase family. DCP2 subfamily.</text>
</comment>
<organism evidence="13">
    <name type="scientific">Heligmosomoides polygyrus</name>
    <name type="common">Parasitic roundworm</name>
    <dbReference type="NCBI Taxonomy" id="6339"/>
    <lineage>
        <taxon>Eukaryota</taxon>
        <taxon>Metazoa</taxon>
        <taxon>Ecdysozoa</taxon>
        <taxon>Nematoda</taxon>
        <taxon>Chromadorea</taxon>
        <taxon>Rhabditida</taxon>
        <taxon>Rhabditina</taxon>
        <taxon>Rhabditomorpha</taxon>
        <taxon>Strongyloidea</taxon>
        <taxon>Heligmosomidae</taxon>
        <taxon>Heligmosomoides</taxon>
    </lineage>
</organism>
<dbReference type="Gene3D" id="3.90.79.10">
    <property type="entry name" value="Nucleoside Triphosphate Pyrophosphohydrolase"/>
    <property type="match status" value="1"/>
</dbReference>
<proteinExistence type="inferred from homology"/>
<dbReference type="Proteomes" id="UP000050761">
    <property type="component" value="Unassembled WGS sequence"/>
</dbReference>
<dbReference type="PANTHER" id="PTHR23114:SF17">
    <property type="entry name" value="M7GPPPN-MRNA HYDROLASE"/>
    <property type="match status" value="1"/>
</dbReference>
<evidence type="ECO:0000256" key="3">
    <source>
        <dbReference type="ARBA" id="ARBA00005279"/>
    </source>
</evidence>
<protein>
    <recommendedName>
        <fullName evidence="10">mRNA-decapping enzyme 2</fullName>
    </recommendedName>
</protein>
<keyword evidence="5" id="KW-0479">Metal-binding</keyword>
<dbReference type="GO" id="GO:0003723">
    <property type="term" value="F:RNA binding"/>
    <property type="evidence" value="ECO:0007669"/>
    <property type="project" value="UniProtKB-KW"/>
</dbReference>
<dbReference type="CDD" id="cd03672">
    <property type="entry name" value="NUDIX_Dcp2p_Nudt20"/>
    <property type="match status" value="1"/>
</dbReference>
<dbReference type="EMBL" id="UZAH01026340">
    <property type="protein sequence ID" value="VDO79138.1"/>
    <property type="molecule type" value="Genomic_DNA"/>
</dbReference>
<evidence type="ECO:0000256" key="7">
    <source>
        <dbReference type="ARBA" id="ARBA00022884"/>
    </source>
</evidence>
<dbReference type="InterPro" id="IPR000086">
    <property type="entry name" value="NUDIX_hydrolase_dom"/>
</dbReference>
<keyword evidence="8" id="KW-0464">Manganese</keyword>
<dbReference type="AlphaFoldDB" id="A0A3P8BRM6"/>
<dbReference type="GO" id="GO:0030145">
    <property type="term" value="F:manganese ion binding"/>
    <property type="evidence" value="ECO:0007669"/>
    <property type="project" value="InterPro"/>
</dbReference>
<evidence type="ECO:0000256" key="10">
    <source>
        <dbReference type="ARBA" id="ARBA00078183"/>
    </source>
</evidence>
<gene>
    <name evidence="13" type="ORF">HPBE_LOCUS9086</name>
</gene>
<evidence type="ECO:0000256" key="2">
    <source>
        <dbReference type="ARBA" id="ARBA00004496"/>
    </source>
</evidence>
<keyword evidence="14" id="KW-1185">Reference proteome</keyword>
<dbReference type="InterPro" id="IPR015797">
    <property type="entry name" value="NUDIX_hydrolase-like_dom_sf"/>
</dbReference>
<keyword evidence="6" id="KW-0378">Hydrolase</keyword>
<evidence type="ECO:0000256" key="9">
    <source>
        <dbReference type="ARBA" id="ARBA00047661"/>
    </source>
</evidence>
<dbReference type="PROSITE" id="PS51462">
    <property type="entry name" value="NUDIX"/>
    <property type="match status" value="1"/>
</dbReference>
<dbReference type="PANTHER" id="PTHR23114">
    <property type="entry name" value="M7GPPPN-MRNA HYDROLASE"/>
    <property type="match status" value="1"/>
</dbReference>
<evidence type="ECO:0000256" key="4">
    <source>
        <dbReference type="ARBA" id="ARBA00022490"/>
    </source>
</evidence>
<comment type="catalytic activity">
    <reaction evidence="9">
        <text>a 5'-end (N(7)-methyl 5'-triphosphoguanosine)-ribonucleoside in mRNA + H2O = N(7)-methyl-GDP + a 5'-end phospho-ribonucleoside in mRNA + 2 H(+)</text>
        <dbReference type="Rhea" id="RHEA:67484"/>
        <dbReference type="Rhea" id="RHEA-COMP:15692"/>
        <dbReference type="Rhea" id="RHEA-COMP:17167"/>
        <dbReference type="ChEBI" id="CHEBI:15377"/>
        <dbReference type="ChEBI" id="CHEBI:15378"/>
        <dbReference type="ChEBI" id="CHEBI:63714"/>
        <dbReference type="ChEBI" id="CHEBI:138282"/>
        <dbReference type="ChEBI" id="CHEBI:156461"/>
        <dbReference type="EC" id="3.6.1.62"/>
    </reaction>
    <physiologicalReaction direction="left-to-right" evidence="9">
        <dbReference type="Rhea" id="RHEA:67485"/>
    </physiologicalReaction>
</comment>
<keyword evidence="4" id="KW-0963">Cytoplasm</keyword>
<dbReference type="SMART" id="SM01125">
    <property type="entry name" value="DCP2"/>
    <property type="match status" value="1"/>
</dbReference>
<evidence type="ECO:0000256" key="8">
    <source>
        <dbReference type="ARBA" id="ARBA00023211"/>
    </source>
</evidence>
<dbReference type="Pfam" id="PF00293">
    <property type="entry name" value="NUDIX"/>
    <property type="match status" value="1"/>
</dbReference>
<name>A0A3P8BRM6_HELPZ</name>
<dbReference type="InterPro" id="IPR044099">
    <property type="entry name" value="Dcp2_NUDIX"/>
</dbReference>
<dbReference type="FunFam" id="3.90.79.10:FF:000003">
    <property type="entry name" value="M7GpppN-mRNA hydrolase isoform 2"/>
    <property type="match status" value="1"/>
</dbReference>
<evidence type="ECO:0000256" key="5">
    <source>
        <dbReference type="ARBA" id="ARBA00022723"/>
    </source>
</evidence>
<dbReference type="WBParaSite" id="HPBE_0000908501-mRNA-1">
    <property type="protein sequence ID" value="HPBE_0000908501-mRNA-1"/>
    <property type="gene ID" value="HPBE_0000908501"/>
</dbReference>
<evidence type="ECO:0000313" key="15">
    <source>
        <dbReference type="WBParaSite" id="HPBE_0000908501-mRNA-1"/>
    </source>
</evidence>
<evidence type="ECO:0000256" key="1">
    <source>
        <dbReference type="ARBA" id="ARBA00001936"/>
    </source>
</evidence>
<dbReference type="GO" id="GO:0140933">
    <property type="term" value="F:5'-(N(7)-methylguanosine 5'-triphospho)-[mRNA] hydrolase activity"/>
    <property type="evidence" value="ECO:0007669"/>
    <property type="project" value="UniProtKB-EC"/>
</dbReference>
<evidence type="ECO:0000313" key="14">
    <source>
        <dbReference type="Proteomes" id="UP000050761"/>
    </source>
</evidence>
<dbReference type="SUPFAM" id="SSF140586">
    <property type="entry name" value="Dcp2 domain-like"/>
    <property type="match status" value="1"/>
</dbReference>
<dbReference type="Pfam" id="PF05026">
    <property type="entry name" value="DCP2"/>
    <property type="match status" value="1"/>
</dbReference>
<dbReference type="SUPFAM" id="SSF55811">
    <property type="entry name" value="Nudix"/>
    <property type="match status" value="1"/>
</dbReference>
<evidence type="ECO:0000256" key="6">
    <source>
        <dbReference type="ARBA" id="ARBA00022801"/>
    </source>
</evidence>
<dbReference type="InterPro" id="IPR036189">
    <property type="entry name" value="DCP2_BoxA_sf"/>
</dbReference>
<reference evidence="13 14" key="1">
    <citation type="submission" date="2018-11" db="EMBL/GenBank/DDBJ databases">
        <authorList>
            <consortium name="Pathogen Informatics"/>
        </authorList>
    </citation>
    <scope>NUCLEOTIDE SEQUENCE [LARGE SCALE GENOMIC DNA]</scope>
</reference>
<evidence type="ECO:0000259" key="12">
    <source>
        <dbReference type="PROSITE" id="PS51462"/>
    </source>
</evidence>